<dbReference type="Proteomes" id="UP001233999">
    <property type="component" value="Unassembled WGS sequence"/>
</dbReference>
<sequence length="96" mass="11191">FWTISISGLKLFYVPQFLDTGPTTILPLRRSGQLRSPLCLRVIGNIFNYINSVCFFLLIICRIFILFISKITPRRKTWSSSCFSLVHWSIFFSSFC</sequence>
<reference evidence="2" key="2">
    <citation type="submission" date="2023-05" db="EMBL/GenBank/DDBJ databases">
        <authorList>
            <person name="Fouks B."/>
        </authorList>
    </citation>
    <scope>NUCLEOTIDE SEQUENCE</scope>
    <source>
        <strain evidence="2">Stay&amp;Tobe</strain>
        <tissue evidence="2">Testes</tissue>
    </source>
</reference>
<feature type="transmembrane region" description="Helical" evidence="1">
    <location>
        <begin position="46"/>
        <end position="68"/>
    </location>
</feature>
<reference evidence="2" key="1">
    <citation type="journal article" date="2023" name="IScience">
        <title>Live-bearing cockroach genome reveals convergent evolutionary mechanisms linked to viviparity in insects and beyond.</title>
        <authorList>
            <person name="Fouks B."/>
            <person name="Harrison M.C."/>
            <person name="Mikhailova A.A."/>
            <person name="Marchal E."/>
            <person name="English S."/>
            <person name="Carruthers M."/>
            <person name="Jennings E.C."/>
            <person name="Chiamaka E.L."/>
            <person name="Frigard R.A."/>
            <person name="Pippel M."/>
            <person name="Attardo G.M."/>
            <person name="Benoit J.B."/>
            <person name="Bornberg-Bauer E."/>
            <person name="Tobe S.S."/>
        </authorList>
    </citation>
    <scope>NUCLEOTIDE SEQUENCE</scope>
    <source>
        <strain evidence="2">Stay&amp;Tobe</strain>
    </source>
</reference>
<keyword evidence="1" id="KW-1133">Transmembrane helix</keyword>
<evidence type="ECO:0000256" key="1">
    <source>
        <dbReference type="SAM" id="Phobius"/>
    </source>
</evidence>
<protein>
    <submittedName>
        <fullName evidence="2">Uncharacterized protein</fullName>
    </submittedName>
</protein>
<comment type="caution">
    <text evidence="2">The sequence shown here is derived from an EMBL/GenBank/DDBJ whole genome shotgun (WGS) entry which is preliminary data.</text>
</comment>
<evidence type="ECO:0000313" key="2">
    <source>
        <dbReference type="EMBL" id="KAJ9575868.1"/>
    </source>
</evidence>
<organism evidence="2 3">
    <name type="scientific">Diploptera punctata</name>
    <name type="common">Pacific beetle cockroach</name>
    <dbReference type="NCBI Taxonomy" id="6984"/>
    <lineage>
        <taxon>Eukaryota</taxon>
        <taxon>Metazoa</taxon>
        <taxon>Ecdysozoa</taxon>
        <taxon>Arthropoda</taxon>
        <taxon>Hexapoda</taxon>
        <taxon>Insecta</taxon>
        <taxon>Pterygota</taxon>
        <taxon>Neoptera</taxon>
        <taxon>Polyneoptera</taxon>
        <taxon>Dictyoptera</taxon>
        <taxon>Blattodea</taxon>
        <taxon>Blaberoidea</taxon>
        <taxon>Blaberidae</taxon>
        <taxon>Diplopterinae</taxon>
        <taxon>Diploptera</taxon>
    </lineage>
</organism>
<evidence type="ECO:0000313" key="3">
    <source>
        <dbReference type="Proteomes" id="UP001233999"/>
    </source>
</evidence>
<dbReference type="EMBL" id="JASPKZ010009818">
    <property type="protein sequence ID" value="KAJ9575868.1"/>
    <property type="molecule type" value="Genomic_DNA"/>
</dbReference>
<dbReference type="AlphaFoldDB" id="A0AAD7Z8E8"/>
<accession>A0AAD7Z8E8</accession>
<gene>
    <name evidence="2" type="ORF">L9F63_007276</name>
</gene>
<feature type="non-terminal residue" evidence="2">
    <location>
        <position position="96"/>
    </location>
</feature>
<keyword evidence="1" id="KW-0812">Transmembrane</keyword>
<keyword evidence="1" id="KW-0472">Membrane</keyword>
<proteinExistence type="predicted"/>
<feature type="non-terminal residue" evidence="2">
    <location>
        <position position="1"/>
    </location>
</feature>
<keyword evidence="3" id="KW-1185">Reference proteome</keyword>
<name>A0AAD7Z8E8_DIPPU</name>